<name>A0ACD3AAI1_9AGAR</name>
<keyword evidence="2" id="KW-1185">Reference proteome</keyword>
<gene>
    <name evidence="1" type="ORF">BDN72DRAFT_862627</name>
</gene>
<proteinExistence type="predicted"/>
<dbReference type="Proteomes" id="UP000308600">
    <property type="component" value="Unassembled WGS sequence"/>
</dbReference>
<organism evidence="1 2">
    <name type="scientific">Pluteus cervinus</name>
    <dbReference type="NCBI Taxonomy" id="181527"/>
    <lineage>
        <taxon>Eukaryota</taxon>
        <taxon>Fungi</taxon>
        <taxon>Dikarya</taxon>
        <taxon>Basidiomycota</taxon>
        <taxon>Agaricomycotina</taxon>
        <taxon>Agaricomycetes</taxon>
        <taxon>Agaricomycetidae</taxon>
        <taxon>Agaricales</taxon>
        <taxon>Pluteineae</taxon>
        <taxon>Pluteaceae</taxon>
        <taxon>Pluteus</taxon>
    </lineage>
</organism>
<reference evidence="1 2" key="1">
    <citation type="journal article" date="2019" name="Nat. Ecol. Evol.">
        <title>Megaphylogeny resolves global patterns of mushroom evolution.</title>
        <authorList>
            <person name="Varga T."/>
            <person name="Krizsan K."/>
            <person name="Foldi C."/>
            <person name="Dima B."/>
            <person name="Sanchez-Garcia M."/>
            <person name="Sanchez-Ramirez S."/>
            <person name="Szollosi G.J."/>
            <person name="Szarkandi J.G."/>
            <person name="Papp V."/>
            <person name="Albert L."/>
            <person name="Andreopoulos W."/>
            <person name="Angelini C."/>
            <person name="Antonin V."/>
            <person name="Barry K.W."/>
            <person name="Bougher N.L."/>
            <person name="Buchanan P."/>
            <person name="Buyck B."/>
            <person name="Bense V."/>
            <person name="Catcheside P."/>
            <person name="Chovatia M."/>
            <person name="Cooper J."/>
            <person name="Damon W."/>
            <person name="Desjardin D."/>
            <person name="Finy P."/>
            <person name="Geml J."/>
            <person name="Haridas S."/>
            <person name="Hughes K."/>
            <person name="Justo A."/>
            <person name="Karasinski D."/>
            <person name="Kautmanova I."/>
            <person name="Kiss B."/>
            <person name="Kocsube S."/>
            <person name="Kotiranta H."/>
            <person name="LaButti K.M."/>
            <person name="Lechner B.E."/>
            <person name="Liimatainen K."/>
            <person name="Lipzen A."/>
            <person name="Lukacs Z."/>
            <person name="Mihaltcheva S."/>
            <person name="Morgado L.N."/>
            <person name="Niskanen T."/>
            <person name="Noordeloos M.E."/>
            <person name="Ohm R.A."/>
            <person name="Ortiz-Santana B."/>
            <person name="Ovrebo C."/>
            <person name="Racz N."/>
            <person name="Riley R."/>
            <person name="Savchenko A."/>
            <person name="Shiryaev A."/>
            <person name="Soop K."/>
            <person name="Spirin V."/>
            <person name="Szebenyi C."/>
            <person name="Tomsovsky M."/>
            <person name="Tulloss R.E."/>
            <person name="Uehling J."/>
            <person name="Grigoriev I.V."/>
            <person name="Vagvolgyi C."/>
            <person name="Papp T."/>
            <person name="Martin F.M."/>
            <person name="Miettinen O."/>
            <person name="Hibbett D.S."/>
            <person name="Nagy L.G."/>
        </authorList>
    </citation>
    <scope>NUCLEOTIDE SEQUENCE [LARGE SCALE GENOMIC DNA]</scope>
    <source>
        <strain evidence="1 2">NL-1719</strain>
    </source>
</reference>
<evidence type="ECO:0000313" key="1">
    <source>
        <dbReference type="EMBL" id="TFK62740.1"/>
    </source>
</evidence>
<evidence type="ECO:0000313" key="2">
    <source>
        <dbReference type="Proteomes" id="UP000308600"/>
    </source>
</evidence>
<accession>A0ACD3AAI1</accession>
<dbReference type="EMBL" id="ML208563">
    <property type="protein sequence ID" value="TFK62740.1"/>
    <property type="molecule type" value="Genomic_DNA"/>
</dbReference>
<protein>
    <submittedName>
        <fullName evidence="1">Uncharacterized protein</fullName>
    </submittedName>
</protein>
<sequence length="140" mass="15697">MLTETETDELFSPLHHMSELLGLRQPVVDTAAAGARDMPSSSVIHSKLVKANFHGSIMTVRKSKNPCLIELSRITIHETENAFKVIAPANKAKLVLYWILPADHNPRTTLPIPPTTEDIPLLQMILQFPRIEFGSDWYPS</sequence>